<keyword evidence="3" id="KW-1185">Reference proteome</keyword>
<organism evidence="3">
    <name type="scientific">Perkinsus marinus (strain ATCC 50983 / TXsc)</name>
    <dbReference type="NCBI Taxonomy" id="423536"/>
    <lineage>
        <taxon>Eukaryota</taxon>
        <taxon>Sar</taxon>
        <taxon>Alveolata</taxon>
        <taxon>Perkinsozoa</taxon>
        <taxon>Perkinsea</taxon>
        <taxon>Perkinsida</taxon>
        <taxon>Perkinsidae</taxon>
        <taxon>Perkinsus</taxon>
    </lineage>
</organism>
<proteinExistence type="predicted"/>
<dbReference type="GeneID" id="9037966"/>
<feature type="non-terminal residue" evidence="2">
    <location>
        <position position="1"/>
    </location>
</feature>
<evidence type="ECO:0000313" key="3">
    <source>
        <dbReference type="Proteomes" id="UP000007800"/>
    </source>
</evidence>
<dbReference type="AlphaFoldDB" id="C5LEX5"/>
<accession>C5LEX5</accession>
<reference evidence="2 3" key="1">
    <citation type="submission" date="2008-07" db="EMBL/GenBank/DDBJ databases">
        <authorList>
            <person name="El-Sayed N."/>
            <person name="Caler E."/>
            <person name="Inman J."/>
            <person name="Amedeo P."/>
            <person name="Hass B."/>
            <person name="Wortman J."/>
        </authorList>
    </citation>
    <scope>NUCLEOTIDE SEQUENCE [LARGE SCALE GENOMIC DNA]</scope>
    <source>
        <strain evidence="3">ATCC 50983 / TXsc</strain>
    </source>
</reference>
<feature type="compositionally biased region" description="Basic residues" evidence="1">
    <location>
        <begin position="1"/>
        <end position="14"/>
    </location>
</feature>
<dbReference type="InParanoid" id="C5LEX5"/>
<evidence type="ECO:0000256" key="1">
    <source>
        <dbReference type="SAM" id="MobiDB-lite"/>
    </source>
</evidence>
<dbReference type="Proteomes" id="UP000007800">
    <property type="component" value="Unassembled WGS sequence"/>
</dbReference>
<dbReference type="EMBL" id="GG681386">
    <property type="protein sequence ID" value="EER04741.1"/>
    <property type="molecule type" value="Genomic_DNA"/>
</dbReference>
<feature type="region of interest" description="Disordered" evidence="1">
    <location>
        <begin position="1"/>
        <end position="28"/>
    </location>
</feature>
<name>C5LEX5_PERM5</name>
<protein>
    <submittedName>
        <fullName evidence="2">Uncharacterized protein</fullName>
    </submittedName>
</protein>
<dbReference type="RefSeq" id="XP_002772925.1">
    <property type="nucleotide sequence ID" value="XM_002772879.1"/>
</dbReference>
<sequence>TPKSARSRSGRSRREHPSGGRGRAQAPVEYSEWLKSAVQHLPKPQTAESMWEYYKASCGVRPTQHRPEADSIG</sequence>
<evidence type="ECO:0000313" key="2">
    <source>
        <dbReference type="EMBL" id="EER04741.1"/>
    </source>
</evidence>
<gene>
    <name evidence="2" type="ORF">Pmar_PMAR013268</name>
</gene>
<feature type="non-terminal residue" evidence="2">
    <location>
        <position position="73"/>
    </location>
</feature>